<dbReference type="Proteomes" id="UP000429523">
    <property type="component" value="Unassembled WGS sequence"/>
</dbReference>
<dbReference type="Proteomes" id="UP000440732">
    <property type="component" value="Unassembled WGS sequence"/>
</dbReference>
<dbReference type="Proteomes" id="UP000437068">
    <property type="component" value="Unassembled WGS sequence"/>
</dbReference>
<evidence type="ECO:0000313" key="3">
    <source>
        <dbReference type="EMBL" id="KAE9120806.1"/>
    </source>
</evidence>
<evidence type="ECO:0000313" key="4">
    <source>
        <dbReference type="EMBL" id="KAE9293444.1"/>
    </source>
</evidence>
<evidence type="ECO:0000313" key="2">
    <source>
        <dbReference type="EMBL" id="KAE8991993.1"/>
    </source>
</evidence>
<accession>A0A6A3JJZ0</accession>
<name>A0A6A3JJZ0_9STRA</name>
<evidence type="ECO:0000313" key="1">
    <source>
        <dbReference type="EMBL" id="KAE8930299.1"/>
    </source>
</evidence>
<dbReference type="EMBL" id="QXFW01001362">
    <property type="protein sequence ID" value="KAE8991993.1"/>
    <property type="molecule type" value="Genomic_DNA"/>
</dbReference>
<evidence type="ECO:0000313" key="6">
    <source>
        <dbReference type="Proteomes" id="UP000437068"/>
    </source>
</evidence>
<reference evidence="2 8" key="1">
    <citation type="submission" date="2018-09" db="EMBL/GenBank/DDBJ databases">
        <title>Genomic investigation of the strawberry pathogen Phytophthora fragariae indicates pathogenicity is determined by transcriptional variation in three key races.</title>
        <authorList>
            <person name="Adams T.M."/>
            <person name="Armitage A.D."/>
            <person name="Sobczyk M.K."/>
            <person name="Bates H.J."/>
            <person name="Dunwell J.M."/>
            <person name="Nellist C.F."/>
            <person name="Harrison R.J."/>
        </authorList>
    </citation>
    <scope>NUCLEOTIDE SEQUENCE [LARGE SCALE GENOMIC DNA]</scope>
    <source>
        <strain evidence="4 6">A4</strain>
        <strain evidence="3 7">NOV-5</strain>
        <strain evidence="1 5">NOV-9</strain>
        <strain evidence="2 8">SCRP245</strain>
    </source>
</reference>
<dbReference type="EMBL" id="QXGA01001372">
    <property type="protein sequence ID" value="KAE9120806.1"/>
    <property type="molecule type" value="Genomic_DNA"/>
</dbReference>
<evidence type="ECO:0000313" key="8">
    <source>
        <dbReference type="Proteomes" id="UP000460718"/>
    </source>
</evidence>
<organism evidence="2 8">
    <name type="scientific">Phytophthora fragariae</name>
    <dbReference type="NCBI Taxonomy" id="53985"/>
    <lineage>
        <taxon>Eukaryota</taxon>
        <taxon>Sar</taxon>
        <taxon>Stramenopiles</taxon>
        <taxon>Oomycota</taxon>
        <taxon>Peronosporomycetes</taxon>
        <taxon>Peronosporales</taxon>
        <taxon>Peronosporaceae</taxon>
        <taxon>Phytophthora</taxon>
    </lineage>
</organism>
<gene>
    <name evidence="4" type="ORF">PF001_g18256</name>
    <name evidence="3" type="ORF">PF006_g18045</name>
    <name evidence="1" type="ORF">PF009_g19609</name>
    <name evidence="2" type="ORF">PF011_g17721</name>
</gene>
<protein>
    <submittedName>
        <fullName evidence="2">Uncharacterized protein</fullName>
    </submittedName>
</protein>
<proteinExistence type="predicted"/>
<dbReference type="EMBL" id="QXGE01001378">
    <property type="protein sequence ID" value="KAE9293444.1"/>
    <property type="molecule type" value="Genomic_DNA"/>
</dbReference>
<evidence type="ECO:0000313" key="7">
    <source>
        <dbReference type="Proteomes" id="UP000440732"/>
    </source>
</evidence>
<sequence>MLLTVGTVVNFFRSSHEHTNSTRSGVGRARAFKYLTALQSNDRNPDFSECLYGRLQTLFTRILSTGLRRPRLLCSRIVDELHQLNEDLSGLFHSVGVTAPTDWDEQLEKNIAVPSVLTTYNAAVFHELQEPRAQVEAWLTLKFEMERRSDQHREESMGFMRSMLKTIAAVSTITLGPLPPWFLPATEVIVETKPFGRGLLGSVYHGVLGSTRVVQ</sequence>
<evidence type="ECO:0000313" key="5">
    <source>
        <dbReference type="Proteomes" id="UP000429523"/>
    </source>
</evidence>
<dbReference type="Proteomes" id="UP000460718">
    <property type="component" value="Unassembled WGS sequence"/>
</dbReference>
<comment type="caution">
    <text evidence="2">The sequence shown here is derived from an EMBL/GenBank/DDBJ whole genome shotgun (WGS) entry which is preliminary data.</text>
</comment>
<dbReference type="EMBL" id="QXGF01001398">
    <property type="protein sequence ID" value="KAE8930299.1"/>
    <property type="molecule type" value="Genomic_DNA"/>
</dbReference>
<dbReference type="AlphaFoldDB" id="A0A6A3JJZ0"/>